<keyword evidence="2" id="KW-1003">Cell membrane</keyword>
<feature type="domain" description="RDD" evidence="7">
    <location>
        <begin position="11"/>
        <end position="138"/>
    </location>
</feature>
<comment type="subcellular location">
    <subcellularLocation>
        <location evidence="1">Cell membrane</location>
        <topology evidence="1">Multi-pass membrane protein</topology>
    </subcellularLocation>
</comment>
<dbReference type="PANTHER" id="PTHR36115">
    <property type="entry name" value="PROLINE-RICH ANTIGEN HOMOLOG-RELATED"/>
    <property type="match status" value="1"/>
</dbReference>
<dbReference type="PANTHER" id="PTHR36115:SF4">
    <property type="entry name" value="MEMBRANE PROTEIN"/>
    <property type="match status" value="1"/>
</dbReference>
<evidence type="ECO:0000256" key="6">
    <source>
        <dbReference type="SAM" id="Phobius"/>
    </source>
</evidence>
<keyword evidence="4 6" id="KW-1133">Transmembrane helix</keyword>
<dbReference type="InterPro" id="IPR051791">
    <property type="entry name" value="Pra-immunoreactive"/>
</dbReference>
<keyword evidence="9" id="KW-1185">Reference proteome</keyword>
<protein>
    <submittedName>
        <fullName evidence="8">Putative RDD family membrane protein YckC</fullName>
    </submittedName>
</protein>
<keyword evidence="3 6" id="KW-0812">Transmembrane</keyword>
<dbReference type="Proteomes" id="UP000540787">
    <property type="component" value="Unassembled WGS sequence"/>
</dbReference>
<accession>A0A7X0CDY4</accession>
<name>A0A7X0CDY4_9BURK</name>
<keyword evidence="5 6" id="KW-0472">Membrane</keyword>
<dbReference type="EMBL" id="JACHBX010000001">
    <property type="protein sequence ID" value="MBB6133693.1"/>
    <property type="molecule type" value="Genomic_DNA"/>
</dbReference>
<evidence type="ECO:0000313" key="8">
    <source>
        <dbReference type="EMBL" id="MBB6133693.1"/>
    </source>
</evidence>
<dbReference type="Pfam" id="PF06271">
    <property type="entry name" value="RDD"/>
    <property type="match status" value="1"/>
</dbReference>
<dbReference type="GO" id="GO:0005886">
    <property type="term" value="C:plasma membrane"/>
    <property type="evidence" value="ECO:0007669"/>
    <property type="project" value="UniProtKB-SubCell"/>
</dbReference>
<feature type="transmembrane region" description="Helical" evidence="6">
    <location>
        <begin position="51"/>
        <end position="73"/>
    </location>
</feature>
<evidence type="ECO:0000256" key="2">
    <source>
        <dbReference type="ARBA" id="ARBA00022475"/>
    </source>
</evidence>
<comment type="caution">
    <text evidence="8">The sequence shown here is derived from an EMBL/GenBank/DDBJ whole genome shotgun (WGS) entry which is preliminary data.</text>
</comment>
<evidence type="ECO:0000313" key="9">
    <source>
        <dbReference type="Proteomes" id="UP000540787"/>
    </source>
</evidence>
<feature type="transmembrane region" description="Helical" evidence="6">
    <location>
        <begin position="21"/>
        <end position="45"/>
    </location>
</feature>
<evidence type="ECO:0000256" key="5">
    <source>
        <dbReference type="ARBA" id="ARBA00023136"/>
    </source>
</evidence>
<dbReference type="AlphaFoldDB" id="A0A7X0CDY4"/>
<dbReference type="RefSeq" id="WP_183553298.1">
    <property type="nucleotide sequence ID" value="NZ_JACHBX010000001.1"/>
</dbReference>
<proteinExistence type="predicted"/>
<evidence type="ECO:0000259" key="7">
    <source>
        <dbReference type="Pfam" id="PF06271"/>
    </source>
</evidence>
<reference evidence="8 9" key="1">
    <citation type="submission" date="2020-08" db="EMBL/GenBank/DDBJ databases">
        <title>The Agave Microbiome: Exploring the role of microbial communities in plant adaptations to desert environments.</title>
        <authorList>
            <person name="Partida-Martinez L.P."/>
        </authorList>
    </citation>
    <scope>NUCLEOTIDE SEQUENCE [LARGE SCALE GENOMIC DNA]</scope>
    <source>
        <strain evidence="8 9">AT3.2</strain>
    </source>
</reference>
<organism evidence="8 9">
    <name type="scientific">Massilia aurea</name>
    <dbReference type="NCBI Taxonomy" id="373040"/>
    <lineage>
        <taxon>Bacteria</taxon>
        <taxon>Pseudomonadati</taxon>
        <taxon>Pseudomonadota</taxon>
        <taxon>Betaproteobacteria</taxon>
        <taxon>Burkholderiales</taxon>
        <taxon>Oxalobacteraceae</taxon>
        <taxon>Telluria group</taxon>
        <taxon>Massilia</taxon>
    </lineage>
</organism>
<feature type="transmembrane region" description="Helical" evidence="6">
    <location>
        <begin position="106"/>
        <end position="125"/>
    </location>
</feature>
<evidence type="ECO:0000256" key="1">
    <source>
        <dbReference type="ARBA" id="ARBA00004651"/>
    </source>
</evidence>
<evidence type="ECO:0000256" key="3">
    <source>
        <dbReference type="ARBA" id="ARBA00022692"/>
    </source>
</evidence>
<sequence length="160" mass="17651">MQPHESTELEYVGFWARTGAALIDSILVMIVVLPLLYAIYGAAYWDSTAMVIGPADFIINWLLPAAFVLALWIKLSATPGKMAVGAIIVDARTGGKPSTRQFIIRYLGYYVSMIPLFLGILWVGFDARKQGWHDKMAGTVVVRRKGGTTQPVKFDATERA</sequence>
<dbReference type="InterPro" id="IPR010432">
    <property type="entry name" value="RDD"/>
</dbReference>
<evidence type="ECO:0000256" key="4">
    <source>
        <dbReference type="ARBA" id="ARBA00022989"/>
    </source>
</evidence>
<gene>
    <name evidence="8" type="ORF">HD842_001804</name>
</gene>